<evidence type="ECO:0000256" key="1">
    <source>
        <dbReference type="SAM" id="MobiDB-lite"/>
    </source>
</evidence>
<dbReference type="EnsemblMetazoa" id="ACUA013159-RA">
    <property type="protein sequence ID" value="ACUA013159-PA"/>
    <property type="gene ID" value="ACUA013159"/>
</dbReference>
<reference evidence="2" key="2">
    <citation type="submission" date="2020-05" db="UniProtKB">
        <authorList>
            <consortium name="EnsemblMetazoa"/>
        </authorList>
    </citation>
    <scope>IDENTIFICATION</scope>
    <source>
        <strain evidence="2">A-37</strain>
    </source>
</reference>
<name>A0A182MA14_9DIPT</name>
<dbReference type="PANTHER" id="PTHR21112">
    <property type="entry name" value="CHEMOSENSORY PROTEIN A 29A-RELATED"/>
    <property type="match status" value="1"/>
</dbReference>
<dbReference type="VEuPathDB" id="VectorBase:ACUA013159"/>
<dbReference type="PANTHER" id="PTHR21112:SF0">
    <property type="entry name" value="CHEMOSENSORY PROTEIN A 29A-RELATED"/>
    <property type="match status" value="1"/>
</dbReference>
<reference evidence="3" key="1">
    <citation type="submission" date="2013-09" db="EMBL/GenBank/DDBJ databases">
        <title>The Genome Sequence of Anopheles culicifacies species A.</title>
        <authorList>
            <consortium name="The Broad Institute Genomics Platform"/>
            <person name="Neafsey D.E."/>
            <person name="Besansky N."/>
            <person name="Howell P."/>
            <person name="Walton C."/>
            <person name="Young S.K."/>
            <person name="Zeng Q."/>
            <person name="Gargeya S."/>
            <person name="Fitzgerald M."/>
            <person name="Haas B."/>
            <person name="Abouelleil A."/>
            <person name="Allen A.W."/>
            <person name="Alvarado L."/>
            <person name="Arachchi H.M."/>
            <person name="Berlin A.M."/>
            <person name="Chapman S.B."/>
            <person name="Gainer-Dewar J."/>
            <person name="Goldberg J."/>
            <person name="Griggs A."/>
            <person name="Gujja S."/>
            <person name="Hansen M."/>
            <person name="Howarth C."/>
            <person name="Imamovic A."/>
            <person name="Ireland A."/>
            <person name="Larimer J."/>
            <person name="McCowan C."/>
            <person name="Murphy C."/>
            <person name="Pearson M."/>
            <person name="Poon T.W."/>
            <person name="Priest M."/>
            <person name="Roberts A."/>
            <person name="Saif S."/>
            <person name="Shea T."/>
            <person name="Sisk P."/>
            <person name="Sykes S."/>
            <person name="Wortman J."/>
            <person name="Nusbaum C."/>
            <person name="Birren B."/>
        </authorList>
    </citation>
    <scope>NUCLEOTIDE SEQUENCE [LARGE SCALE GENOMIC DNA]</scope>
    <source>
        <strain evidence="3">A-37</strain>
    </source>
</reference>
<dbReference type="EMBL" id="AXCM01002875">
    <property type="status" value="NOT_ANNOTATED_CDS"/>
    <property type="molecule type" value="Genomic_DNA"/>
</dbReference>
<dbReference type="AlphaFoldDB" id="A0A182MA14"/>
<feature type="region of interest" description="Disordered" evidence="1">
    <location>
        <begin position="1"/>
        <end position="30"/>
    </location>
</feature>
<keyword evidence="3" id="KW-1185">Reference proteome</keyword>
<organism evidence="2 3">
    <name type="scientific">Anopheles culicifacies</name>
    <dbReference type="NCBI Taxonomy" id="139723"/>
    <lineage>
        <taxon>Eukaryota</taxon>
        <taxon>Metazoa</taxon>
        <taxon>Ecdysozoa</taxon>
        <taxon>Arthropoda</taxon>
        <taxon>Hexapoda</taxon>
        <taxon>Insecta</taxon>
        <taxon>Pterygota</taxon>
        <taxon>Neoptera</taxon>
        <taxon>Endopterygota</taxon>
        <taxon>Diptera</taxon>
        <taxon>Nematocera</taxon>
        <taxon>Culicoidea</taxon>
        <taxon>Culicidae</taxon>
        <taxon>Anophelinae</taxon>
        <taxon>Anopheles</taxon>
        <taxon>culicifacies species complex</taxon>
    </lineage>
</organism>
<evidence type="ECO:0000313" key="3">
    <source>
        <dbReference type="Proteomes" id="UP000075883"/>
    </source>
</evidence>
<proteinExistence type="predicted"/>
<dbReference type="Proteomes" id="UP000075883">
    <property type="component" value="Unassembled WGS sequence"/>
</dbReference>
<evidence type="ECO:0000313" key="2">
    <source>
        <dbReference type="EnsemblMetazoa" id="ACUA013159-PA"/>
    </source>
</evidence>
<protein>
    <submittedName>
        <fullName evidence="2">Uncharacterized protein</fullName>
    </submittedName>
</protein>
<sequence length="275" mass="31294">MRHSADSGQLGQIGKHRRGAYLQREQQPTVGVKRMPEQRNTRLGNQQFNHYPMKLPSSGCCDFLDNLQVSYGDNLHMLRNMPAVGECPFSPRSIDMINFAFPEKVLPRVMPRGLWKALKVVFENFVQLSGFDIVLMDLRVRKYNRTMTVLNGSFIVLNTINNSVEVGTNGTKLPSRLGNQQFNHYPMKLPSSGCCDFLDNLQISYQKQVSVIENLPAIGECPFAPRHVNMIDFAFPQEVVSRVMPRGLWKALVTAKLDGKVIITYYFLVKGYDDF</sequence>
<feature type="compositionally biased region" description="Polar residues" evidence="1">
    <location>
        <begin position="1"/>
        <end position="10"/>
    </location>
</feature>
<accession>A0A182MA14</accession>
<dbReference type="STRING" id="139723.A0A182MA14"/>